<accession>A0A3B0XRG7</accession>
<dbReference type="EMBL" id="UOFH01000289">
    <property type="protein sequence ID" value="VAW64489.1"/>
    <property type="molecule type" value="Genomic_DNA"/>
</dbReference>
<dbReference type="CDD" id="cd00077">
    <property type="entry name" value="HDc"/>
    <property type="match status" value="1"/>
</dbReference>
<dbReference type="PANTHER" id="PTHR45228">
    <property type="entry name" value="CYCLIC DI-GMP PHOSPHODIESTERASE TM_0186-RELATED"/>
    <property type="match status" value="1"/>
</dbReference>
<dbReference type="InterPro" id="IPR052020">
    <property type="entry name" value="Cyclic_di-GMP/3'3'-cGAMP_PDE"/>
</dbReference>
<gene>
    <name evidence="3" type="ORF">MNBD_GAMMA08-2589</name>
</gene>
<dbReference type="Gene3D" id="3.30.450.40">
    <property type="match status" value="1"/>
</dbReference>
<feature type="domain" description="HD-GYP" evidence="2">
    <location>
        <begin position="747"/>
        <end position="956"/>
    </location>
</feature>
<dbReference type="PROSITE" id="PS51832">
    <property type="entry name" value="HD_GYP"/>
    <property type="match status" value="1"/>
</dbReference>
<protein>
    <submittedName>
        <fullName evidence="3">Chemotactic transducer-related protein</fullName>
    </submittedName>
</protein>
<dbReference type="SUPFAM" id="SSF55781">
    <property type="entry name" value="GAF domain-like"/>
    <property type="match status" value="1"/>
</dbReference>
<feature type="transmembrane region" description="Helical" evidence="1">
    <location>
        <begin position="7"/>
        <end position="31"/>
    </location>
</feature>
<dbReference type="AlphaFoldDB" id="A0A3B0XRG7"/>
<dbReference type="Pfam" id="PF13487">
    <property type="entry name" value="HD_5"/>
    <property type="match status" value="1"/>
</dbReference>
<organism evidence="3">
    <name type="scientific">hydrothermal vent metagenome</name>
    <dbReference type="NCBI Taxonomy" id="652676"/>
    <lineage>
        <taxon>unclassified sequences</taxon>
        <taxon>metagenomes</taxon>
        <taxon>ecological metagenomes</taxon>
    </lineage>
</organism>
<dbReference type="PANTHER" id="PTHR45228:SF5">
    <property type="entry name" value="CYCLIC DI-GMP PHOSPHODIESTERASE VC_1348-RELATED"/>
    <property type="match status" value="1"/>
</dbReference>
<dbReference type="Gene3D" id="1.10.3210.10">
    <property type="entry name" value="Hypothetical protein af1432"/>
    <property type="match status" value="2"/>
</dbReference>
<evidence type="ECO:0000259" key="2">
    <source>
        <dbReference type="PROSITE" id="PS51832"/>
    </source>
</evidence>
<evidence type="ECO:0000256" key="1">
    <source>
        <dbReference type="SAM" id="Phobius"/>
    </source>
</evidence>
<proteinExistence type="predicted"/>
<dbReference type="SUPFAM" id="SSF109604">
    <property type="entry name" value="HD-domain/PDEase-like"/>
    <property type="match status" value="2"/>
</dbReference>
<dbReference type="InterPro" id="IPR037522">
    <property type="entry name" value="HD_GYP_dom"/>
</dbReference>
<keyword evidence="1" id="KW-0472">Membrane</keyword>
<keyword evidence="1" id="KW-0812">Transmembrane</keyword>
<sequence>MTQPRKFSLHVILATLFAVLILCVGSIIGVLNYTQTTKLLLSASDEIYDRASKEIVLNYRKTYNPVFNSLELLSHSSVSNSSTLSQRLKFMNVFVSAMNTEESIAAMQLGYDNGDFFIVRKLNTKELRKKFSSPEGAIFVIDNVSFNKNNQSSLLRIFMDESLQVIKRNDPIKTDYDPRERPWFKEAKIKPKAIAPYYFYFMQKVGTTVTMKMKNSNTVIATDITLENISIGLENSKMTEMSELYLITSQGAMIASSNANEHLIVNAQDGVELKNITNLNKSIFSDLNINDLYKEQSLSFRANNTPWQGAVKNIGKLGDDDLYLIMFTPIKELLKDAIDIAINTLYLLLMIIVLTIPVVWYLAKRISFSMHELALDAKKIMYFDFSESKSPLSLIEEVDDLAKAQTLMKLSLSQFMGLINSLASEKNFDSLLEKITLETLSASHADAVATYLVNENSDELKYDSLKFKSKSITDCNCLPGFSLINNKEISELIDSSECKYLYQNSKTDKHWSELASKLNSELRLVLLPLRNRQSEFMGMIVLAYAKDEVASEKNNQQSLSFVQAFSEFAAVSLESKKLLKMQEDLLDAFIKLIAGAIDAKSPYTGGHCQRVPEITKMLAQAACESKEPLFIDYELTQDQWQEIHIASWLHDCGKVTTPEYVVDKSTKLETIYDRIHEIRTRFEVLKRDTEIDYWKARSAGEDEKIISEKLKLNIKMLDEDFEFVAICNQGGEFMEDEKIARLNEIAEKTWMRTLDNKLGVSWEEKQRMDKIPQQELPVKERLLADKIEHVIEREVADCMPVDNQWGFKLNVPENKFNRGELYNLSIKRGTLCEEERFIINNHMVQTIIMLEELPYPSHLKNVPVIAGCHHESMDGKGYPKKLNKDDMPLTARMMAIADIFEALTASDRPYKKAKTLSESIRIMNSMCKNKHIDSDLFDLFLTSGVYLKYADLYLDNEQIDDVDINQYLSVS</sequence>
<dbReference type="InterPro" id="IPR003607">
    <property type="entry name" value="HD/PDEase_dom"/>
</dbReference>
<dbReference type="InterPro" id="IPR029016">
    <property type="entry name" value="GAF-like_dom_sf"/>
</dbReference>
<keyword evidence="1" id="KW-1133">Transmembrane helix</keyword>
<dbReference type="Gene3D" id="3.30.450.20">
    <property type="entry name" value="PAS domain"/>
    <property type="match status" value="1"/>
</dbReference>
<name>A0A3B0XRG7_9ZZZZ</name>
<evidence type="ECO:0000313" key="3">
    <source>
        <dbReference type="EMBL" id="VAW64489.1"/>
    </source>
</evidence>
<feature type="transmembrane region" description="Helical" evidence="1">
    <location>
        <begin position="345"/>
        <end position="363"/>
    </location>
</feature>
<reference evidence="3" key="1">
    <citation type="submission" date="2018-06" db="EMBL/GenBank/DDBJ databases">
        <authorList>
            <person name="Zhirakovskaya E."/>
        </authorList>
    </citation>
    <scope>NUCLEOTIDE SEQUENCE</scope>
</reference>